<reference evidence="3 4" key="1">
    <citation type="submission" date="2024-02" db="EMBL/GenBank/DDBJ databases">
        <authorList>
            <person name="Chen Y."/>
            <person name="Shah S."/>
            <person name="Dougan E. K."/>
            <person name="Thang M."/>
            <person name="Chan C."/>
        </authorList>
    </citation>
    <scope>NUCLEOTIDE SEQUENCE [LARGE SCALE GENOMIC DNA]</scope>
</reference>
<gene>
    <name evidence="3" type="ORF">SCF082_LOCUS9172</name>
</gene>
<evidence type="ECO:0000256" key="1">
    <source>
        <dbReference type="SAM" id="MobiDB-lite"/>
    </source>
</evidence>
<feature type="signal peptide" evidence="2">
    <location>
        <begin position="1"/>
        <end position="22"/>
    </location>
</feature>
<feature type="region of interest" description="Disordered" evidence="1">
    <location>
        <begin position="720"/>
        <end position="739"/>
    </location>
</feature>
<keyword evidence="4" id="KW-1185">Reference proteome</keyword>
<protein>
    <submittedName>
        <fullName evidence="3">PABC domain-containing protein</fullName>
    </submittedName>
</protein>
<comment type="caution">
    <text evidence="3">The sequence shown here is derived from an EMBL/GenBank/DDBJ whole genome shotgun (WGS) entry which is preliminary data.</text>
</comment>
<dbReference type="Gene3D" id="3.40.50.150">
    <property type="entry name" value="Vaccinia Virus protein VP39"/>
    <property type="match status" value="1"/>
</dbReference>
<organism evidence="3 4">
    <name type="scientific">Durusdinium trenchii</name>
    <dbReference type="NCBI Taxonomy" id="1381693"/>
    <lineage>
        <taxon>Eukaryota</taxon>
        <taxon>Sar</taxon>
        <taxon>Alveolata</taxon>
        <taxon>Dinophyceae</taxon>
        <taxon>Suessiales</taxon>
        <taxon>Symbiodiniaceae</taxon>
        <taxon>Durusdinium</taxon>
    </lineage>
</organism>
<feature type="compositionally biased region" description="Pro residues" evidence="1">
    <location>
        <begin position="724"/>
        <end position="734"/>
    </location>
</feature>
<evidence type="ECO:0000256" key="2">
    <source>
        <dbReference type="SAM" id="SignalP"/>
    </source>
</evidence>
<name>A0ABP0IXI5_9DINO</name>
<dbReference type="InterPro" id="IPR029063">
    <property type="entry name" value="SAM-dependent_MTases_sf"/>
</dbReference>
<evidence type="ECO:0000313" key="3">
    <source>
        <dbReference type="EMBL" id="CAK9006778.1"/>
    </source>
</evidence>
<accession>A0ABP0IXI5</accession>
<proteinExistence type="predicted"/>
<evidence type="ECO:0000313" key="4">
    <source>
        <dbReference type="Proteomes" id="UP001642464"/>
    </source>
</evidence>
<feature type="chain" id="PRO_5045903679" evidence="2">
    <location>
        <begin position="23"/>
        <end position="887"/>
    </location>
</feature>
<dbReference type="Proteomes" id="UP001642464">
    <property type="component" value="Unassembled WGS sequence"/>
</dbReference>
<dbReference type="EMBL" id="CAXAMM010005302">
    <property type="protein sequence ID" value="CAK9006778.1"/>
    <property type="molecule type" value="Genomic_DNA"/>
</dbReference>
<keyword evidence="2" id="KW-0732">Signal</keyword>
<dbReference type="SUPFAM" id="SSF53335">
    <property type="entry name" value="S-adenosyl-L-methionine-dependent methyltransferases"/>
    <property type="match status" value="1"/>
</dbReference>
<sequence length="887" mass="100758">MASDKHPLRFMSVLSTFSWAHAFLETLKAKYGDVWVSSRLRKWKWSMSSAFSGLGCAESAALSLQAAAQQFLAERRKRVKPVQHVVLRSSCEIMPDCQNILKHTFPGHCNYPDINQVDFTSGHVNWCSTHQRMCKELVSKDPYRTSTTYYCPVCVDYSMMGKRRKDQGPQFRSHQSYFQEYQKNNDILFVENVTEYEEKVVQHMLGKEWVLAGIRLDPRLLGLGVARPRLYLICYRSSKIRWSGPNLETLMDVLCARVFLSARNYFWQTLPKAVLTPGEERNLQAYRGLEKEFRYPDLTQYAANGRARGELRDGSFDLDQDQHPVKYVLAHLEEGIYESIHTWITHSVADSGDINSLDPRGFDVPAPWLIGQDEHGKTFQLPLLGELKDSMDDDELKDFQRFLMTVQVLTVTVIQERAVVNYEWRRLQDSIKYPSTKEGYKSAWMDAIAEYNNYGFAANNPKYRVDDDVGVEDLTWNLVEREHLEELQQIVSIMDPHFQVEQISFWQENLPQTSASKEALEQADRQLAALSDDARAKAWQHDKLMLARDVATISKVYDAVEKSARSKRVQRVCHMRNENAIGASVISGYLEKNGLHRSGSEEQCLAYLEQEGSLSEAQEAAQILSGPDVPRALLEALLAKVSVSNLAVVNATPYDGWPYNPEPPVVEEEVDISGFKVVSVSVDPNKTIGKGWDKYTFSLPQKVRASHYNDVVYGFGEKSVPTPIEAPPPPPEEPAPLEKWDEPTSMAHLLETYVVEGRASHVNIELPVHEFILGHGTSRFLKQAKVADLKRKSQKGDMDRTMVCKWHRDSDAVVLEIQESQKKSTSDSDMCSWRELLRELEEEGLCDVTINSHELVRGAASEDGSLSPIRGSFAITLATSFQPSPDR</sequence>